<dbReference type="Pfam" id="PF01841">
    <property type="entry name" value="Transglut_core"/>
    <property type="match status" value="1"/>
</dbReference>
<feature type="transmembrane region" description="Helical" evidence="2">
    <location>
        <begin position="616"/>
        <end position="636"/>
    </location>
</feature>
<feature type="transmembrane region" description="Helical" evidence="2">
    <location>
        <begin position="115"/>
        <end position="135"/>
    </location>
</feature>
<keyword evidence="2" id="KW-0812">Transmembrane</keyword>
<dbReference type="EMBL" id="CP017962">
    <property type="protein sequence ID" value="APC47154.1"/>
    <property type="molecule type" value="Genomic_DNA"/>
</dbReference>
<feature type="domain" description="Transglutaminase-like" evidence="3">
    <location>
        <begin position="477"/>
        <end position="557"/>
    </location>
</feature>
<dbReference type="AlphaFoldDB" id="A0AAC9NJZ0"/>
<dbReference type="InterPro" id="IPR052901">
    <property type="entry name" value="Bact_TGase-like"/>
</dbReference>
<dbReference type="Gene3D" id="3.10.620.30">
    <property type="match status" value="1"/>
</dbReference>
<dbReference type="SMART" id="SM00460">
    <property type="entry name" value="TGc"/>
    <property type="match status" value="1"/>
</dbReference>
<evidence type="ECO:0000313" key="4">
    <source>
        <dbReference type="EMBL" id="APC47154.1"/>
    </source>
</evidence>
<feature type="transmembrane region" description="Helical" evidence="2">
    <location>
        <begin position="142"/>
        <end position="162"/>
    </location>
</feature>
<dbReference type="PANTHER" id="PTHR42736:SF1">
    <property type="entry name" value="PROTEIN-GLUTAMINE GAMMA-GLUTAMYLTRANSFERASE"/>
    <property type="match status" value="1"/>
</dbReference>
<feature type="transmembrane region" description="Helical" evidence="2">
    <location>
        <begin position="204"/>
        <end position="222"/>
    </location>
</feature>
<feature type="transmembrane region" description="Helical" evidence="2">
    <location>
        <begin position="41"/>
        <end position="62"/>
    </location>
</feature>
<organism evidence="4 5">
    <name type="scientific">Virgibacillus halodenitrificans</name>
    <name type="common">Bacillus halodenitrificans</name>
    <dbReference type="NCBI Taxonomy" id="1482"/>
    <lineage>
        <taxon>Bacteria</taxon>
        <taxon>Bacillati</taxon>
        <taxon>Bacillota</taxon>
        <taxon>Bacilli</taxon>
        <taxon>Bacillales</taxon>
        <taxon>Bacillaceae</taxon>
        <taxon>Virgibacillus</taxon>
    </lineage>
</organism>
<evidence type="ECO:0000256" key="2">
    <source>
        <dbReference type="SAM" id="Phobius"/>
    </source>
</evidence>
<proteinExistence type="predicted"/>
<reference evidence="4 5" key="1">
    <citation type="submission" date="2016-11" db="EMBL/GenBank/DDBJ databases">
        <title>Complete genome sequencing of Virgibacillus halodenitrificans PDB-F2.</title>
        <authorList>
            <person name="Sun Z."/>
            <person name="Zhou Y."/>
            <person name="Li H."/>
        </authorList>
    </citation>
    <scope>NUCLEOTIDE SEQUENCE [LARGE SCALE GENOMIC DNA]</scope>
    <source>
        <strain evidence="4 5">PDB-F2</strain>
    </source>
</reference>
<dbReference type="Pfam" id="PF13559">
    <property type="entry name" value="DUF4129"/>
    <property type="match status" value="1"/>
</dbReference>
<feature type="transmembrane region" description="Helical" evidence="2">
    <location>
        <begin position="168"/>
        <end position="184"/>
    </location>
</feature>
<feature type="compositionally biased region" description="Basic and acidic residues" evidence="1">
    <location>
        <begin position="591"/>
        <end position="600"/>
    </location>
</feature>
<feature type="transmembrane region" description="Helical" evidence="2">
    <location>
        <begin position="69"/>
        <end position="95"/>
    </location>
</feature>
<accession>A0AAC9NJZ0</accession>
<gene>
    <name evidence="4" type="ORF">BME96_02700</name>
</gene>
<evidence type="ECO:0000313" key="5">
    <source>
        <dbReference type="Proteomes" id="UP000182945"/>
    </source>
</evidence>
<protein>
    <recommendedName>
        <fullName evidence="3">Transglutaminase-like domain-containing protein</fullName>
    </recommendedName>
</protein>
<feature type="transmembrane region" description="Helical" evidence="2">
    <location>
        <begin position="9"/>
        <end position="29"/>
    </location>
</feature>
<dbReference type="GeneID" id="71513291"/>
<dbReference type="SUPFAM" id="SSF54001">
    <property type="entry name" value="Cysteine proteinases"/>
    <property type="match status" value="1"/>
</dbReference>
<dbReference type="KEGG" id="vhl:BME96_02700"/>
<dbReference type="InterPro" id="IPR038765">
    <property type="entry name" value="Papain-like_cys_pep_sf"/>
</dbReference>
<dbReference type="RefSeq" id="WP_060679652.1">
    <property type="nucleotide sequence ID" value="NZ_CP017962.1"/>
</dbReference>
<dbReference type="InterPro" id="IPR025403">
    <property type="entry name" value="TgpA-like_C"/>
</dbReference>
<evidence type="ECO:0000259" key="3">
    <source>
        <dbReference type="SMART" id="SM00460"/>
    </source>
</evidence>
<feature type="region of interest" description="Disordered" evidence="1">
    <location>
        <begin position="577"/>
        <end position="604"/>
    </location>
</feature>
<name>A0AAC9NJZ0_VIRHA</name>
<evidence type="ECO:0000256" key="1">
    <source>
        <dbReference type="SAM" id="MobiDB-lite"/>
    </source>
</evidence>
<dbReference type="PANTHER" id="PTHR42736">
    <property type="entry name" value="PROTEIN-GLUTAMINE GAMMA-GLUTAMYLTRANSFERASE"/>
    <property type="match status" value="1"/>
</dbReference>
<dbReference type="Proteomes" id="UP000182945">
    <property type="component" value="Chromosome"/>
</dbReference>
<feature type="compositionally biased region" description="Acidic residues" evidence="1">
    <location>
        <begin position="577"/>
        <end position="590"/>
    </location>
</feature>
<sequence>MSTANGDRSIIYSSLLYTLGFLLFLEWLYPVEDITDTGSLTIFILYALFCFAISMIQIKWWISFLLKGMGLFIVVNALFIEAKFLGVKWFSVLFGDLFTNVEALFSQQFFQFTPLFRSVLFLLLIWLMSYLLYYWFVIMKRIFLFILLTFIYIAVLDTFTVYDATLPIIRTFILGFLALGIANFMKELRKEAIHFSWLKKTTVWLVPLIVIVFLSTIIGYAAPKFESQWADPVPFIKSKAENAGMSDRGSSIQKVGYGEDDSRLGGSFVQDYTPVFQAAVTDEHYWRIETKDTYTGKGWEASDGPDYQQIANQGTSFRSMFEFENVETEKMEAMIEFQGNTSIKKLIYPYGTSQVFAAGVDYFLDPFTSSIEPRIENEAVVLDNYTISYDNPSFAINELRKADQTTNEDIENPQYTQLPDTLPERVYDLAEEITASYDNRYDKAKAIERYFSTNGFEYQTTDVPVPKANQDYVDQFLFDSKMGYCDNYSTSMVVMLRSLGIPARWTKGFTSGEMIQGEVGGANEETFDIYEVTNANAHSWVEVYFPENGWVPFEPTQGFSNLADFRTEINNDVAQQEEEMMETPDKEEDEAPKPDELPKDVDEDLASASDQSSWDFSWQSITILLLIISLLGYLIYKTRFRWKTHFILMKFRKHPDSKNYQEAYHHLMRVLEHKGLGKKTDETLREYARKIDVRYTTDEMWRLTSQFENILYHQQQNKSVPLEVTQLWKNLIKRIMA</sequence>
<keyword evidence="2" id="KW-0472">Membrane</keyword>
<dbReference type="InterPro" id="IPR002931">
    <property type="entry name" value="Transglutaminase-like"/>
</dbReference>
<keyword evidence="2" id="KW-1133">Transmembrane helix</keyword>